<sequence length="255" mass="29460">MHFLVVVVGADVERQLSLYGERTRLSPYRRHVSAAELEVDRRVLREHPVDGLDPDDIPAVLRWGAGDLMAEEGVGQDEHGWYYWDTENWKARWDYWTLGGRWAQYLTVRAGGAAVRPDFWCRTGEPDPHRAEYWETASAGTSLHTAQTRKRDIDFDAMRRHAHESAARQWDEYRAGHHDPLLDTYIGGFTRAQYLARNTWHPAVLVIDGLWYERGDRGLRADVSDERAAEWTAFVSDQFARLPEHTLISCVDCHT</sequence>
<gene>
    <name evidence="1" type="ORF">F5X71_19695</name>
</gene>
<protein>
    <submittedName>
        <fullName evidence="1">Uncharacterized protein</fullName>
    </submittedName>
</protein>
<evidence type="ECO:0000313" key="2">
    <source>
        <dbReference type="Proteomes" id="UP000501705"/>
    </source>
</evidence>
<evidence type="ECO:0000313" key="1">
    <source>
        <dbReference type="EMBL" id="QIS04260.1"/>
    </source>
</evidence>
<dbReference type="Proteomes" id="UP000501705">
    <property type="component" value="Chromosome"/>
</dbReference>
<name>A0A6G9XTU2_NOCBR</name>
<organism evidence="1 2">
    <name type="scientific">Nocardia brasiliensis</name>
    <dbReference type="NCBI Taxonomy" id="37326"/>
    <lineage>
        <taxon>Bacteria</taxon>
        <taxon>Bacillati</taxon>
        <taxon>Actinomycetota</taxon>
        <taxon>Actinomycetes</taxon>
        <taxon>Mycobacteriales</taxon>
        <taxon>Nocardiaceae</taxon>
        <taxon>Nocardia</taxon>
    </lineage>
</organism>
<dbReference type="EMBL" id="CP046171">
    <property type="protein sequence ID" value="QIS04260.1"/>
    <property type="molecule type" value="Genomic_DNA"/>
</dbReference>
<reference evidence="1 2" key="1">
    <citation type="journal article" date="2019" name="ACS Chem. Biol.">
        <title>Identification and Mobilization of a Cryptic Antibiotic Biosynthesis Gene Locus from a Human-Pathogenic Nocardia Isolate.</title>
        <authorList>
            <person name="Herisse M."/>
            <person name="Ishida K."/>
            <person name="Porter J.L."/>
            <person name="Howden B."/>
            <person name="Hertweck C."/>
            <person name="Stinear T.P."/>
            <person name="Pidot S.J."/>
        </authorList>
    </citation>
    <scope>NUCLEOTIDE SEQUENCE [LARGE SCALE GENOMIC DNA]</scope>
    <source>
        <strain evidence="1 2">AUSMDU00024985</strain>
    </source>
</reference>
<dbReference type="RefSeq" id="WP_167463378.1">
    <property type="nucleotide sequence ID" value="NZ_CP046171.1"/>
</dbReference>
<dbReference type="AlphaFoldDB" id="A0A6G9XTU2"/>
<proteinExistence type="predicted"/>
<accession>A0A6G9XTU2</accession>